<evidence type="ECO:0000256" key="6">
    <source>
        <dbReference type="ARBA" id="ARBA00022781"/>
    </source>
</evidence>
<dbReference type="GO" id="GO:0045259">
    <property type="term" value="C:proton-transporting ATP synthase complex"/>
    <property type="evidence" value="ECO:0007669"/>
    <property type="project" value="UniProtKB-KW"/>
</dbReference>
<dbReference type="HAMAP" id="MF_01393">
    <property type="entry name" value="ATP_synth_a_bact"/>
    <property type="match status" value="1"/>
</dbReference>
<evidence type="ECO:0000256" key="9">
    <source>
        <dbReference type="ARBA" id="ARBA00023136"/>
    </source>
</evidence>
<evidence type="ECO:0000256" key="7">
    <source>
        <dbReference type="ARBA" id="ARBA00022989"/>
    </source>
</evidence>
<feature type="transmembrane region" description="Helical" evidence="11">
    <location>
        <begin position="206"/>
        <end position="228"/>
    </location>
</feature>
<keyword evidence="7 11" id="KW-1133">Transmembrane helix</keyword>
<evidence type="ECO:0000256" key="2">
    <source>
        <dbReference type="ARBA" id="ARBA00006810"/>
    </source>
</evidence>
<dbReference type="Gene3D" id="1.20.120.220">
    <property type="entry name" value="ATP synthase, F0 complex, subunit A"/>
    <property type="match status" value="1"/>
</dbReference>
<evidence type="ECO:0000256" key="12">
    <source>
        <dbReference type="RuleBase" id="RU000483"/>
    </source>
</evidence>
<name>A0A1F5N991_9BACT</name>
<gene>
    <name evidence="11" type="primary">atpB</name>
    <name evidence="13" type="ORF">A2717_01035</name>
</gene>
<dbReference type="InterPro" id="IPR023011">
    <property type="entry name" value="ATP_synth_F0_asu_AS"/>
</dbReference>
<dbReference type="NCBIfam" id="TIGR01131">
    <property type="entry name" value="ATP_synt_6_or_A"/>
    <property type="match status" value="1"/>
</dbReference>
<evidence type="ECO:0000256" key="8">
    <source>
        <dbReference type="ARBA" id="ARBA00023065"/>
    </source>
</evidence>
<evidence type="ECO:0000256" key="10">
    <source>
        <dbReference type="ARBA" id="ARBA00023310"/>
    </source>
</evidence>
<evidence type="ECO:0000313" key="13">
    <source>
        <dbReference type="EMBL" id="OGE74122.1"/>
    </source>
</evidence>
<protein>
    <recommendedName>
        <fullName evidence="11 12">ATP synthase subunit a</fullName>
    </recommendedName>
    <alternativeName>
        <fullName evidence="11">ATP synthase F0 sector subunit a</fullName>
    </alternativeName>
    <alternativeName>
        <fullName evidence="11">F-ATPase subunit 6</fullName>
    </alternativeName>
</protein>
<sequence length="274" mass="30206">MLYALPPLVAEPIFYIQSFPVTNAYINSTIAVVLFLIAGFLLRKKTAMIPRGFQNFSEAVIEFMLSYIDQVTHDRKKSLKFFPVVGGLFLFILVSNWLGLIPGTGSIGRYLLMHGEIELIPLLRPANSDLNMTVAMAVFAVVLSHILGVATIGFFKYANKFIKLGDLYKSFGKGGISIMTAVIEFFVGFLEIISEVAKLVSLSFRLFGNIFAGEVLLTVLAGLIAYFLPLPFMFLELLVGLIQALVFSMLTLVYLTIATTPVVSHEEHAEAHPG</sequence>
<evidence type="ECO:0000256" key="5">
    <source>
        <dbReference type="ARBA" id="ARBA00022692"/>
    </source>
</evidence>
<dbReference type="Pfam" id="PF00119">
    <property type="entry name" value="ATP-synt_A"/>
    <property type="match status" value="1"/>
</dbReference>
<reference evidence="13 14" key="1">
    <citation type="journal article" date="2016" name="Nat. Commun.">
        <title>Thousands of microbial genomes shed light on interconnected biogeochemical processes in an aquifer system.</title>
        <authorList>
            <person name="Anantharaman K."/>
            <person name="Brown C.T."/>
            <person name="Hug L.A."/>
            <person name="Sharon I."/>
            <person name="Castelle C.J."/>
            <person name="Probst A.J."/>
            <person name="Thomas B.C."/>
            <person name="Singh A."/>
            <person name="Wilkins M.J."/>
            <person name="Karaoz U."/>
            <person name="Brodie E.L."/>
            <person name="Williams K.H."/>
            <person name="Hubbard S.S."/>
            <person name="Banfield J.F."/>
        </authorList>
    </citation>
    <scope>NUCLEOTIDE SEQUENCE [LARGE SCALE GENOMIC DNA]</scope>
</reference>
<feature type="transmembrane region" description="Helical" evidence="11">
    <location>
        <begin position="24"/>
        <end position="42"/>
    </location>
</feature>
<dbReference type="InterPro" id="IPR000568">
    <property type="entry name" value="ATP_synth_F0_asu"/>
</dbReference>
<comment type="caution">
    <text evidence="13">The sequence shown here is derived from an EMBL/GenBank/DDBJ whole genome shotgun (WGS) entry which is preliminary data.</text>
</comment>
<evidence type="ECO:0000256" key="11">
    <source>
        <dbReference type="HAMAP-Rule" id="MF_01393"/>
    </source>
</evidence>
<dbReference type="Proteomes" id="UP000177610">
    <property type="component" value="Unassembled WGS sequence"/>
</dbReference>
<dbReference type="SUPFAM" id="SSF81336">
    <property type="entry name" value="F1F0 ATP synthase subunit A"/>
    <property type="match status" value="1"/>
</dbReference>
<accession>A0A1F5N991</accession>
<dbReference type="GO" id="GO:0046933">
    <property type="term" value="F:proton-transporting ATP synthase activity, rotational mechanism"/>
    <property type="evidence" value="ECO:0007669"/>
    <property type="project" value="UniProtKB-UniRule"/>
</dbReference>
<dbReference type="PANTHER" id="PTHR42823:SF3">
    <property type="entry name" value="ATP SYNTHASE SUBUNIT A, CHLOROPLASTIC"/>
    <property type="match status" value="1"/>
</dbReference>
<comment type="function">
    <text evidence="11 12">Key component of the proton channel; it plays a direct role in the translocation of protons across the membrane.</text>
</comment>
<dbReference type="InterPro" id="IPR035908">
    <property type="entry name" value="F0_ATP_A_sf"/>
</dbReference>
<keyword evidence="10 11" id="KW-0066">ATP synthesis</keyword>
<dbReference type="GO" id="GO:0005886">
    <property type="term" value="C:plasma membrane"/>
    <property type="evidence" value="ECO:0007669"/>
    <property type="project" value="UniProtKB-SubCell"/>
</dbReference>
<dbReference type="AlphaFoldDB" id="A0A1F5N991"/>
<feature type="transmembrane region" description="Helical" evidence="11">
    <location>
        <begin position="132"/>
        <end position="155"/>
    </location>
</feature>
<dbReference type="InterPro" id="IPR045082">
    <property type="entry name" value="ATP_syn_F0_a_bact/chloroplast"/>
</dbReference>
<dbReference type="PRINTS" id="PR00123">
    <property type="entry name" value="ATPASEA"/>
</dbReference>
<dbReference type="PANTHER" id="PTHR42823">
    <property type="entry name" value="ATP SYNTHASE SUBUNIT A, CHLOROPLASTIC"/>
    <property type="match status" value="1"/>
</dbReference>
<evidence type="ECO:0000256" key="4">
    <source>
        <dbReference type="ARBA" id="ARBA00022547"/>
    </source>
</evidence>
<evidence type="ECO:0000256" key="1">
    <source>
        <dbReference type="ARBA" id="ARBA00004141"/>
    </source>
</evidence>
<keyword evidence="11" id="KW-1003">Cell membrane</keyword>
<dbReference type="STRING" id="1817821.A2717_01035"/>
<evidence type="ECO:0000256" key="3">
    <source>
        <dbReference type="ARBA" id="ARBA00022448"/>
    </source>
</evidence>
<feature type="transmembrane region" description="Helical" evidence="11">
    <location>
        <begin position="176"/>
        <end position="194"/>
    </location>
</feature>
<comment type="subcellular location">
    <subcellularLocation>
        <location evidence="11 12">Cell membrane</location>
        <topology evidence="11 12">Multi-pass membrane protein</topology>
    </subcellularLocation>
    <subcellularLocation>
        <location evidence="1">Membrane</location>
        <topology evidence="1">Multi-pass membrane protein</topology>
    </subcellularLocation>
</comment>
<dbReference type="PROSITE" id="PS00449">
    <property type="entry name" value="ATPASE_A"/>
    <property type="match status" value="1"/>
</dbReference>
<organism evidence="13 14">
    <name type="scientific">Candidatus Doudnabacteria bacterium RIFCSPHIGHO2_01_FULL_41_86</name>
    <dbReference type="NCBI Taxonomy" id="1817821"/>
    <lineage>
        <taxon>Bacteria</taxon>
        <taxon>Candidatus Doudnaibacteriota</taxon>
    </lineage>
</organism>
<dbReference type="GO" id="GO:0042777">
    <property type="term" value="P:proton motive force-driven plasma membrane ATP synthesis"/>
    <property type="evidence" value="ECO:0007669"/>
    <property type="project" value="TreeGrafter"/>
</dbReference>
<feature type="transmembrane region" description="Helical" evidence="11">
    <location>
        <begin position="81"/>
        <end position="101"/>
    </location>
</feature>
<comment type="similarity">
    <text evidence="2 11 12">Belongs to the ATPase A chain family.</text>
</comment>
<keyword evidence="5 11" id="KW-0812">Transmembrane</keyword>
<keyword evidence="6 11" id="KW-0375">Hydrogen ion transport</keyword>
<keyword evidence="4 11" id="KW-0138">CF(0)</keyword>
<proteinExistence type="inferred from homology"/>
<keyword evidence="9 11" id="KW-0472">Membrane</keyword>
<keyword evidence="8 11" id="KW-0406">Ion transport</keyword>
<feature type="transmembrane region" description="Helical" evidence="11">
    <location>
        <begin position="235"/>
        <end position="257"/>
    </location>
</feature>
<keyword evidence="3 11" id="KW-0813">Transport</keyword>
<evidence type="ECO:0000313" key="14">
    <source>
        <dbReference type="Proteomes" id="UP000177610"/>
    </source>
</evidence>
<dbReference type="EMBL" id="MFEH01000001">
    <property type="protein sequence ID" value="OGE74122.1"/>
    <property type="molecule type" value="Genomic_DNA"/>
</dbReference>
<dbReference type="CDD" id="cd00310">
    <property type="entry name" value="ATP-synt_Fo_a_6"/>
    <property type="match status" value="1"/>
</dbReference>